<dbReference type="AlphaFoldDB" id="A0A4C1Y6P1"/>
<proteinExistence type="predicted"/>
<feature type="region of interest" description="Disordered" evidence="6">
    <location>
        <begin position="789"/>
        <end position="856"/>
    </location>
</feature>
<dbReference type="InterPro" id="IPR022830">
    <property type="entry name" value="Indigdn_synthA-like"/>
</dbReference>
<comment type="caution">
    <text evidence="7">The sequence shown here is derived from an EMBL/GenBank/DDBJ whole genome shotgun (WGS) entry which is preliminary data.</text>
</comment>
<evidence type="ECO:0000256" key="1">
    <source>
        <dbReference type="ARBA" id="ARBA00022723"/>
    </source>
</evidence>
<dbReference type="InterPro" id="IPR007342">
    <property type="entry name" value="PsuG"/>
</dbReference>
<dbReference type="GO" id="GO:0046872">
    <property type="term" value="F:metal ion binding"/>
    <property type="evidence" value="ECO:0007669"/>
    <property type="project" value="UniProtKB-KW"/>
</dbReference>
<dbReference type="OrthoDB" id="198885at2759"/>
<dbReference type="Pfam" id="PF04227">
    <property type="entry name" value="Indigoidine_A"/>
    <property type="match status" value="3"/>
</dbReference>
<dbReference type="Gene3D" id="3.40.1790.10">
    <property type="entry name" value="Indigoidine synthase domain"/>
    <property type="match status" value="2"/>
</dbReference>
<organism evidence="7 8">
    <name type="scientific">Eumeta variegata</name>
    <name type="common">Bagworm moth</name>
    <name type="synonym">Eumeta japonica</name>
    <dbReference type="NCBI Taxonomy" id="151549"/>
    <lineage>
        <taxon>Eukaryota</taxon>
        <taxon>Metazoa</taxon>
        <taxon>Ecdysozoa</taxon>
        <taxon>Arthropoda</taxon>
        <taxon>Hexapoda</taxon>
        <taxon>Insecta</taxon>
        <taxon>Pterygota</taxon>
        <taxon>Neoptera</taxon>
        <taxon>Endopterygota</taxon>
        <taxon>Lepidoptera</taxon>
        <taxon>Glossata</taxon>
        <taxon>Ditrysia</taxon>
        <taxon>Tineoidea</taxon>
        <taxon>Psychidae</taxon>
        <taxon>Oiketicinae</taxon>
        <taxon>Eumeta</taxon>
    </lineage>
</organism>
<feature type="compositionally biased region" description="Low complexity" evidence="6">
    <location>
        <begin position="835"/>
        <end position="844"/>
    </location>
</feature>
<gene>
    <name evidence="7" type="primary">psuG</name>
    <name evidence="7" type="ORF">EVAR_7506_1</name>
</gene>
<evidence type="ECO:0000313" key="8">
    <source>
        <dbReference type="Proteomes" id="UP000299102"/>
    </source>
</evidence>
<evidence type="ECO:0000256" key="6">
    <source>
        <dbReference type="SAM" id="MobiDB-lite"/>
    </source>
</evidence>
<evidence type="ECO:0000256" key="4">
    <source>
        <dbReference type="ARBA" id="ARBA00023239"/>
    </source>
</evidence>
<sequence length="856" mass="92959">MSFQLKWVLRTVVTPAAVRRMSGLHRPVLKFSEEVQQAKLEGRPIVALESTIITHGMPYPHNLQTAVEVENIIRKKGVTPATIAILKGQLTVGLTEDDLRRLAQAKNVVKTSRRDMAYVVASELDGGTTVAGTLVAAQLADIPVFVTGGIAVNTYSPVARVLVRPSKVLQEVVRYAWRVLSTAVAVRCRVQLVASGGGVGGVGGAAIIVFRSLLPPRRPSSGGARFTMRLCSGVHREGESTLDVSADLPELGRSDTILVCSGAKSILDIGRTLEYLLIYSSIKASGPFAPYLGEQVKLVVSQVVTALMTLVVSRSRPAQEQRGRLKETEGVCVCSFGESEQFPAFYTRASGHRAPHRLADARGAARLLRASRALKLHSGILVAVPVPREYAMNDAKVESAIEEAMAEARRRGVAGKQLTPFLLEAVASATSGASLQTSILYYAAKMQVVRQLLKLSLYIALIKNNAAVGADIALEFNGTNDSRGPTAAGRAHGKGLLGNEFSRRFHTSARDRRGSFDCIDPSRRGAVVVVGGANVDRLYRVTEDRVQRGRVHLFARVPCKEPLRRAFGAGKLRGEPAAARPPPAAAVCPLSGNRGRGRPLLKLCLCAGAHYSFKSTPAPATGGGGARTHDRLISMDPCSCALHRENTVTVLQGNRTPTIPSRYKTMYRDVHGNICHGKLSNKSYFLFSSWRRGEVDGSQQRFAVLYRHNTALRVPCDLNGPHHISTRHDHRTPNVCRERTSPRSLWGRRGARGEGRYGGDTTAQNQLTATRSFVEDYFTFTSMRAMTTSVRRRGRARAAGAHSSNSERVCRRRSRRTRAPAAAARRMHCTDAVRSGGSASSGAGNERQRRPNNRSR</sequence>
<keyword evidence="2" id="KW-0378">Hydrolase</keyword>
<evidence type="ECO:0000256" key="2">
    <source>
        <dbReference type="ARBA" id="ARBA00022801"/>
    </source>
</evidence>
<dbReference type="PANTHER" id="PTHR42909:SF1">
    <property type="entry name" value="CARBOHYDRATE KINASE PFKB DOMAIN-CONTAINING PROTEIN"/>
    <property type="match status" value="1"/>
</dbReference>
<keyword evidence="5 7" id="KW-0326">Glycosidase</keyword>
<evidence type="ECO:0000256" key="5">
    <source>
        <dbReference type="ARBA" id="ARBA00023295"/>
    </source>
</evidence>
<feature type="region of interest" description="Disordered" evidence="6">
    <location>
        <begin position="724"/>
        <end position="764"/>
    </location>
</feature>
<dbReference type="STRING" id="151549.A0A4C1Y6P1"/>
<dbReference type="GO" id="GO:0004730">
    <property type="term" value="F:pseudouridylate synthase activity"/>
    <property type="evidence" value="ECO:0007669"/>
    <property type="project" value="InterPro"/>
</dbReference>
<dbReference type="GO" id="GO:0005737">
    <property type="term" value="C:cytoplasm"/>
    <property type="evidence" value="ECO:0007669"/>
    <property type="project" value="TreeGrafter"/>
</dbReference>
<evidence type="ECO:0000313" key="7">
    <source>
        <dbReference type="EMBL" id="GBP70239.1"/>
    </source>
</evidence>
<accession>A0A4C1Y6P1</accession>
<keyword evidence="8" id="KW-1185">Reference proteome</keyword>
<dbReference type="GO" id="GO:0016798">
    <property type="term" value="F:hydrolase activity, acting on glycosyl bonds"/>
    <property type="evidence" value="ECO:0007669"/>
    <property type="project" value="UniProtKB-KW"/>
</dbReference>
<dbReference type="EMBL" id="BGZK01001067">
    <property type="protein sequence ID" value="GBP70239.1"/>
    <property type="molecule type" value="Genomic_DNA"/>
</dbReference>
<protein>
    <submittedName>
        <fullName evidence="7">Pseudouridine-5'-phosphate glycosidase</fullName>
    </submittedName>
</protein>
<dbReference type="Proteomes" id="UP000299102">
    <property type="component" value="Unassembled WGS sequence"/>
</dbReference>
<keyword evidence="3" id="KW-0464">Manganese</keyword>
<dbReference type="SUPFAM" id="SSF110581">
    <property type="entry name" value="Indigoidine synthase A-like"/>
    <property type="match status" value="3"/>
</dbReference>
<keyword evidence="4" id="KW-0456">Lyase</keyword>
<keyword evidence="1" id="KW-0479">Metal-binding</keyword>
<name>A0A4C1Y6P1_EUMVA</name>
<evidence type="ECO:0000256" key="3">
    <source>
        <dbReference type="ARBA" id="ARBA00023211"/>
    </source>
</evidence>
<dbReference type="PANTHER" id="PTHR42909">
    <property type="entry name" value="ZGC:136858"/>
    <property type="match status" value="1"/>
</dbReference>
<reference evidence="7 8" key="1">
    <citation type="journal article" date="2019" name="Commun. Biol.">
        <title>The bagworm genome reveals a unique fibroin gene that provides high tensile strength.</title>
        <authorList>
            <person name="Kono N."/>
            <person name="Nakamura H."/>
            <person name="Ohtoshi R."/>
            <person name="Tomita M."/>
            <person name="Numata K."/>
            <person name="Arakawa K."/>
        </authorList>
    </citation>
    <scope>NUCLEOTIDE SEQUENCE [LARGE SCALE GENOMIC DNA]</scope>
</reference>